<accession>A0ABP6R1L5</accession>
<protein>
    <submittedName>
        <fullName evidence="2">Uncharacterized protein</fullName>
    </submittedName>
</protein>
<comment type="caution">
    <text evidence="2">The sequence shown here is derived from an EMBL/GenBank/DDBJ whole genome shotgun (WGS) entry which is preliminary data.</text>
</comment>
<dbReference type="EMBL" id="BAAAUW010000026">
    <property type="protein sequence ID" value="GAA3271239.1"/>
    <property type="molecule type" value="Genomic_DNA"/>
</dbReference>
<proteinExistence type="predicted"/>
<sequence length="114" mass="12507">MAPVLTRTGATAVVCARVSRATWDRIGSQVAPFECDTGARRDERRDRREPDGSGPGNTEAVSPLYGADTALWWTVGGTVTRGQYLGRRNHSALARFAQNTITRIDTTQMTRPSR</sequence>
<evidence type="ECO:0000313" key="3">
    <source>
        <dbReference type="Proteomes" id="UP001500728"/>
    </source>
</evidence>
<evidence type="ECO:0000313" key="2">
    <source>
        <dbReference type="EMBL" id="GAA3271239.1"/>
    </source>
</evidence>
<reference evidence="3" key="1">
    <citation type="journal article" date="2019" name="Int. J. Syst. Evol. Microbiol.">
        <title>The Global Catalogue of Microorganisms (GCM) 10K type strain sequencing project: providing services to taxonomists for standard genome sequencing and annotation.</title>
        <authorList>
            <consortium name="The Broad Institute Genomics Platform"/>
            <consortium name="The Broad Institute Genome Sequencing Center for Infectious Disease"/>
            <person name="Wu L."/>
            <person name="Ma J."/>
        </authorList>
    </citation>
    <scope>NUCLEOTIDE SEQUENCE [LARGE SCALE GENOMIC DNA]</scope>
    <source>
        <strain evidence="3">JCM 9381</strain>
    </source>
</reference>
<organism evidence="2 3">
    <name type="scientific">Streptomyces labedae</name>
    <dbReference type="NCBI Taxonomy" id="285569"/>
    <lineage>
        <taxon>Bacteria</taxon>
        <taxon>Bacillati</taxon>
        <taxon>Actinomycetota</taxon>
        <taxon>Actinomycetes</taxon>
        <taxon>Kitasatosporales</taxon>
        <taxon>Streptomycetaceae</taxon>
        <taxon>Streptomyces</taxon>
    </lineage>
</organism>
<feature type="compositionally biased region" description="Basic and acidic residues" evidence="1">
    <location>
        <begin position="37"/>
        <end position="51"/>
    </location>
</feature>
<dbReference type="Proteomes" id="UP001500728">
    <property type="component" value="Unassembled WGS sequence"/>
</dbReference>
<name>A0ABP6R1L5_9ACTN</name>
<evidence type="ECO:0000256" key="1">
    <source>
        <dbReference type="SAM" id="MobiDB-lite"/>
    </source>
</evidence>
<gene>
    <name evidence="2" type="ORF">GCM10010469_48210</name>
</gene>
<keyword evidence="3" id="KW-1185">Reference proteome</keyword>
<feature type="region of interest" description="Disordered" evidence="1">
    <location>
        <begin position="34"/>
        <end position="62"/>
    </location>
</feature>